<feature type="signal peptide" evidence="1">
    <location>
        <begin position="1"/>
        <end position="24"/>
    </location>
</feature>
<reference evidence="2 3" key="1">
    <citation type="journal article" date="2020" name="Microorganisms">
        <title>Osmotic Adaptation and Compatible Solute Biosynthesis of Phototrophic Bacteria as Revealed from Genome Analyses.</title>
        <authorList>
            <person name="Imhoff J.F."/>
            <person name="Rahn T."/>
            <person name="Kunzel S."/>
            <person name="Keller A."/>
            <person name="Neulinger S.C."/>
        </authorList>
    </citation>
    <scope>NUCLEOTIDE SEQUENCE [LARGE SCALE GENOMIC DNA]</scope>
    <source>
        <strain evidence="2 3">DSM 9895</strain>
    </source>
</reference>
<dbReference type="EMBL" id="NRRL01000004">
    <property type="protein sequence ID" value="MBK1667099.1"/>
    <property type="molecule type" value="Genomic_DNA"/>
</dbReference>
<protein>
    <recommendedName>
        <fullName evidence="4">Pentapeptide repeat-containing protein</fullName>
    </recommendedName>
</protein>
<evidence type="ECO:0000256" key="1">
    <source>
        <dbReference type="SAM" id="SignalP"/>
    </source>
</evidence>
<gene>
    <name evidence="2" type="ORF">CKO28_03440</name>
</gene>
<name>A0ABS1DAW8_9PROT</name>
<evidence type="ECO:0000313" key="2">
    <source>
        <dbReference type="EMBL" id="MBK1667099.1"/>
    </source>
</evidence>
<dbReference type="InterPro" id="IPR051082">
    <property type="entry name" value="Pentapeptide-BTB/POZ_domain"/>
</dbReference>
<dbReference type="Pfam" id="PF00805">
    <property type="entry name" value="Pentapeptide"/>
    <property type="match status" value="2"/>
</dbReference>
<accession>A0ABS1DAW8</accession>
<dbReference type="PANTHER" id="PTHR14136">
    <property type="entry name" value="BTB_POZ DOMAIN-CONTAINING PROTEIN KCTD9"/>
    <property type="match status" value="1"/>
</dbReference>
<organism evidence="2 3">
    <name type="scientific">Rhodovibrio sodomensis</name>
    <dbReference type="NCBI Taxonomy" id="1088"/>
    <lineage>
        <taxon>Bacteria</taxon>
        <taxon>Pseudomonadati</taxon>
        <taxon>Pseudomonadota</taxon>
        <taxon>Alphaproteobacteria</taxon>
        <taxon>Rhodospirillales</taxon>
        <taxon>Rhodovibrionaceae</taxon>
        <taxon>Rhodovibrio</taxon>
    </lineage>
</organism>
<dbReference type="Proteomes" id="UP001296873">
    <property type="component" value="Unassembled WGS sequence"/>
</dbReference>
<comment type="caution">
    <text evidence="2">The sequence shown here is derived from an EMBL/GenBank/DDBJ whole genome shotgun (WGS) entry which is preliminary data.</text>
</comment>
<proteinExistence type="predicted"/>
<feature type="chain" id="PRO_5045442048" description="Pentapeptide repeat-containing protein" evidence="1">
    <location>
        <begin position="25"/>
        <end position="152"/>
    </location>
</feature>
<dbReference type="InterPro" id="IPR001646">
    <property type="entry name" value="5peptide_repeat"/>
</dbReference>
<keyword evidence="1" id="KW-0732">Signal</keyword>
<evidence type="ECO:0008006" key="4">
    <source>
        <dbReference type="Google" id="ProtNLM"/>
    </source>
</evidence>
<dbReference type="SUPFAM" id="SSF141571">
    <property type="entry name" value="Pentapeptide repeat-like"/>
    <property type="match status" value="1"/>
</dbReference>
<dbReference type="Gene3D" id="2.160.20.80">
    <property type="entry name" value="E3 ubiquitin-protein ligase SopA"/>
    <property type="match status" value="1"/>
</dbReference>
<evidence type="ECO:0000313" key="3">
    <source>
        <dbReference type="Proteomes" id="UP001296873"/>
    </source>
</evidence>
<dbReference type="PANTHER" id="PTHR14136:SF17">
    <property type="entry name" value="BTB_POZ DOMAIN-CONTAINING PROTEIN KCTD9"/>
    <property type="match status" value="1"/>
</dbReference>
<sequence>MTRTCRMPLLIAALLVAWTSTGHAFKADDAAKLKKTNRCENCDLAGILMHGADLSGAVMTGSNLTAASFDEANLTNADLRQADLGGVDFGQANLTNAELQNSNLSGAFLRRTNLTGANLTGADMDTAMVADVIFCHTTMPSGRIRRPNCGGS</sequence>
<keyword evidence="3" id="KW-1185">Reference proteome</keyword>